<reference evidence="1" key="1">
    <citation type="submission" date="2009-01" db="EMBL/GenBank/DDBJ databases">
        <authorList>
            <person name="Qin X."/>
            <person name="Bachman B."/>
            <person name="Battles P."/>
            <person name="Bell A."/>
            <person name="Bess C."/>
            <person name="Bickham C."/>
            <person name="Chaboub L."/>
            <person name="Chen D."/>
            <person name="Coyle M."/>
            <person name="Deiros D.R."/>
            <person name="Dinh H."/>
            <person name="Forbes L."/>
            <person name="Fowler G."/>
            <person name="Francisco L."/>
            <person name="Fu Q."/>
            <person name="Gubbala S."/>
            <person name="Hale W."/>
            <person name="Han Y."/>
            <person name="Hemphill L."/>
            <person name="Highlander S.K."/>
            <person name="Hirani K."/>
            <person name="Hogues M."/>
            <person name="Jackson L."/>
            <person name="Jakkamsetti A."/>
            <person name="Javaid M."/>
            <person name="Jiang H."/>
            <person name="Korchina V."/>
            <person name="Kovar C."/>
            <person name="Lara F."/>
            <person name="Lee S."/>
            <person name="Mata R."/>
            <person name="Mathew T."/>
            <person name="Moen C."/>
            <person name="Morales K."/>
            <person name="Munidasa M."/>
            <person name="Nazareth L."/>
            <person name="Ngo R."/>
            <person name="Nguyen L."/>
            <person name="Okwuonu G."/>
            <person name="Ongeri F."/>
            <person name="Patil S."/>
            <person name="Petrosino J."/>
            <person name="Pham C."/>
            <person name="Pham P."/>
            <person name="Pu L.-L."/>
            <person name="Puazo M."/>
            <person name="Raj R."/>
            <person name="Reid J."/>
            <person name="Rouhana J."/>
            <person name="Saada N."/>
            <person name="Shang Y."/>
            <person name="Simmons D."/>
            <person name="Thornton R."/>
            <person name="Warren J."/>
            <person name="Weissenberger G."/>
            <person name="Zhang J."/>
            <person name="Zhang L."/>
            <person name="Zhou C."/>
            <person name="Zhu D."/>
            <person name="Muzny D."/>
            <person name="Worley K."/>
            <person name="Gibbs R."/>
        </authorList>
    </citation>
    <scope>NUCLEOTIDE SEQUENCE [LARGE SCALE GENOMIC DNA]</scope>
    <source>
        <strain evidence="1">LMS2-1</strain>
    </source>
</reference>
<name>C2JW90_LACRM</name>
<organism evidence="1 2">
    <name type="scientific">Lacticaseibacillus rhamnosus (strain LMS2-1)</name>
    <dbReference type="NCBI Taxonomy" id="525361"/>
    <lineage>
        <taxon>Bacteria</taxon>
        <taxon>Bacillati</taxon>
        <taxon>Bacillota</taxon>
        <taxon>Bacilli</taxon>
        <taxon>Lactobacillales</taxon>
        <taxon>Lactobacillaceae</taxon>
        <taxon>Lacticaseibacillus</taxon>
    </lineage>
</organism>
<accession>C2JW90</accession>
<gene>
    <name evidence="1" type="ORF">HMPREF0539_1174</name>
</gene>
<dbReference type="Proteomes" id="UP000004525">
    <property type="component" value="Unassembled WGS sequence"/>
</dbReference>
<dbReference type="AlphaFoldDB" id="C2JW90"/>
<dbReference type="HOGENOM" id="CLU_3374382_0_0_9"/>
<evidence type="ECO:0000313" key="2">
    <source>
        <dbReference type="Proteomes" id="UP000004525"/>
    </source>
</evidence>
<keyword evidence="2" id="KW-1185">Reference proteome</keyword>
<evidence type="ECO:0000313" key="1">
    <source>
        <dbReference type="EMBL" id="EEN80708.1"/>
    </source>
</evidence>
<dbReference type="EMBL" id="ACIZ01000052">
    <property type="protein sequence ID" value="EEN80708.1"/>
    <property type="molecule type" value="Genomic_DNA"/>
</dbReference>
<protein>
    <submittedName>
        <fullName evidence="1">Uncharacterized protein</fullName>
    </submittedName>
</protein>
<sequence length="34" mass="3890">MKRQQVLFKDHDKVVGQWKVYVTTAAANGKITDI</sequence>
<comment type="caution">
    <text evidence="1">The sequence shown here is derived from an EMBL/GenBank/DDBJ whole genome shotgun (WGS) entry which is preliminary data.</text>
</comment>
<proteinExistence type="predicted"/>